<organism evidence="1 2">
    <name type="scientific">Marinospirillum celere</name>
    <dbReference type="NCBI Taxonomy" id="1122252"/>
    <lineage>
        <taxon>Bacteria</taxon>
        <taxon>Pseudomonadati</taxon>
        <taxon>Pseudomonadota</taxon>
        <taxon>Gammaproteobacteria</taxon>
        <taxon>Oceanospirillales</taxon>
        <taxon>Oceanospirillaceae</taxon>
        <taxon>Marinospirillum</taxon>
    </lineage>
</organism>
<dbReference type="STRING" id="1122252.SAMN05660443_0246"/>
<dbReference type="EMBL" id="FOLH01000001">
    <property type="protein sequence ID" value="SFB80677.1"/>
    <property type="molecule type" value="Genomic_DNA"/>
</dbReference>
<dbReference type="RefSeq" id="WP_177203429.1">
    <property type="nucleotide sequence ID" value="NZ_FOLH01000001.1"/>
</dbReference>
<dbReference type="SUPFAM" id="SSF51274">
    <property type="entry name" value="Head decoration protein D (gpD, major capsid protein D)"/>
    <property type="match status" value="1"/>
</dbReference>
<accession>A0A1I1E0T0</accession>
<keyword evidence="2" id="KW-1185">Reference proteome</keyword>
<sequence length="134" mass="14350">MPQLNTTQAGIAAYENTTSFTDEPLFTGERQQHTDKGTFAAEQDLPAHTVLARDASGNLVPAEHGGEGTLGTPVAISMVAVKTGEAETADAPCYWGGCFNPNRLYWHESYDDLDKKLAAFGEASTSNIAIKAMR</sequence>
<evidence type="ECO:0000313" key="1">
    <source>
        <dbReference type="EMBL" id="SFB80677.1"/>
    </source>
</evidence>
<gene>
    <name evidence="1" type="ORF">SAMN05660443_0246</name>
</gene>
<proteinExistence type="predicted"/>
<dbReference type="Gene3D" id="2.40.300.10">
    <property type="entry name" value="Head decoration protein D"/>
    <property type="match status" value="1"/>
</dbReference>
<dbReference type="InterPro" id="IPR004195">
    <property type="entry name" value="Head_decoration_D"/>
</dbReference>
<reference evidence="1 2" key="1">
    <citation type="submission" date="2016-10" db="EMBL/GenBank/DDBJ databases">
        <authorList>
            <person name="de Groot N.N."/>
        </authorList>
    </citation>
    <scope>NUCLEOTIDE SEQUENCE [LARGE SCALE GENOMIC DNA]</scope>
    <source>
        <strain evidence="1 2">DSM 18438</strain>
    </source>
</reference>
<protein>
    <submittedName>
        <fullName evidence="1">Bacteriophage lambda head decoration protein D</fullName>
    </submittedName>
</protein>
<dbReference type="Proteomes" id="UP000199058">
    <property type="component" value="Unassembled WGS sequence"/>
</dbReference>
<name>A0A1I1E0T0_9GAMM</name>
<dbReference type="InterPro" id="IPR036630">
    <property type="entry name" value="Head_decoration_D_sf"/>
</dbReference>
<dbReference type="Pfam" id="PF02924">
    <property type="entry name" value="HDPD"/>
    <property type="match status" value="1"/>
</dbReference>
<evidence type="ECO:0000313" key="2">
    <source>
        <dbReference type="Proteomes" id="UP000199058"/>
    </source>
</evidence>
<dbReference type="AlphaFoldDB" id="A0A1I1E0T0"/>